<dbReference type="InterPro" id="IPR050570">
    <property type="entry name" value="Cell_wall_metabolism_enzyme"/>
</dbReference>
<accession>A0A8J3VJS5</accession>
<comment type="caution">
    <text evidence="3">The sequence shown here is derived from an EMBL/GenBank/DDBJ whole genome shotgun (WGS) entry which is preliminary data.</text>
</comment>
<keyword evidence="1" id="KW-0472">Membrane</keyword>
<reference evidence="3" key="1">
    <citation type="submission" date="2021-01" db="EMBL/GenBank/DDBJ databases">
        <title>Whole genome shotgun sequence of Rhizocola hellebori NBRC 109834.</title>
        <authorList>
            <person name="Komaki H."/>
            <person name="Tamura T."/>
        </authorList>
    </citation>
    <scope>NUCLEOTIDE SEQUENCE</scope>
    <source>
        <strain evidence="3">NBRC 109834</strain>
    </source>
</reference>
<dbReference type="InterPro" id="IPR016047">
    <property type="entry name" value="M23ase_b-sheet_dom"/>
</dbReference>
<gene>
    <name evidence="3" type="ORF">Rhe02_64180</name>
</gene>
<dbReference type="InterPro" id="IPR011055">
    <property type="entry name" value="Dup_hybrid_motif"/>
</dbReference>
<feature type="transmembrane region" description="Helical" evidence="1">
    <location>
        <begin position="24"/>
        <end position="47"/>
    </location>
</feature>
<dbReference type="AlphaFoldDB" id="A0A8J3VJS5"/>
<sequence>MKLSPVPLASAPLRGPHKRLVKPGLIVAITAVLAVLCCGGAISAIIFGDLTNQSSLANSLSCGGRGAISVDGEFDRMGPYGPDQVRNAAVIIRTGQDLQVPPRGWVIAVATAMQESSLTNHGHLGAINDHDSLGLFQQRPSQGWGTPEQIMNPVYSSTKFYNKLTQVPGWLTLPLTVAAQLVQISAYPNAYAKHEPMATLVVNQLTDGAARSVLVNGQLRCAGFGEIAASGWTAPVGANIVSAFRTPERPSHHGVDLGASRNTPIRAAASGVVIMSRCDVGNCDRDGSPSTPGCGWFVEVLHAEQVITRYCHMNTRPHVNIGDRVAAGQVIGVVGTTGNSSGPHLHFEVHLDGDRSSRGAVNPEIFMASKGAALGVAA</sequence>
<evidence type="ECO:0000259" key="2">
    <source>
        <dbReference type="Pfam" id="PF01551"/>
    </source>
</evidence>
<dbReference type="PANTHER" id="PTHR21666:SF270">
    <property type="entry name" value="MUREIN HYDROLASE ACTIVATOR ENVC"/>
    <property type="match status" value="1"/>
</dbReference>
<evidence type="ECO:0000313" key="3">
    <source>
        <dbReference type="EMBL" id="GIH08351.1"/>
    </source>
</evidence>
<name>A0A8J3VJS5_9ACTN</name>
<keyword evidence="1" id="KW-0812">Transmembrane</keyword>
<feature type="domain" description="M23ase beta-sheet core" evidence="2">
    <location>
        <begin position="251"/>
        <end position="354"/>
    </location>
</feature>
<dbReference type="CDD" id="cd12797">
    <property type="entry name" value="M23_peptidase"/>
    <property type="match status" value="1"/>
</dbReference>
<proteinExistence type="predicted"/>
<dbReference type="GO" id="GO:0004222">
    <property type="term" value="F:metalloendopeptidase activity"/>
    <property type="evidence" value="ECO:0007669"/>
    <property type="project" value="TreeGrafter"/>
</dbReference>
<dbReference type="Gene3D" id="2.70.70.10">
    <property type="entry name" value="Glucose Permease (Domain IIA)"/>
    <property type="match status" value="1"/>
</dbReference>
<keyword evidence="4" id="KW-1185">Reference proteome</keyword>
<organism evidence="3 4">
    <name type="scientific">Rhizocola hellebori</name>
    <dbReference type="NCBI Taxonomy" id="1392758"/>
    <lineage>
        <taxon>Bacteria</taxon>
        <taxon>Bacillati</taxon>
        <taxon>Actinomycetota</taxon>
        <taxon>Actinomycetes</taxon>
        <taxon>Micromonosporales</taxon>
        <taxon>Micromonosporaceae</taxon>
        <taxon>Rhizocola</taxon>
    </lineage>
</organism>
<dbReference type="PANTHER" id="PTHR21666">
    <property type="entry name" value="PEPTIDASE-RELATED"/>
    <property type="match status" value="1"/>
</dbReference>
<dbReference type="Pfam" id="PF01551">
    <property type="entry name" value="Peptidase_M23"/>
    <property type="match status" value="1"/>
</dbReference>
<dbReference type="Proteomes" id="UP000612899">
    <property type="component" value="Unassembled WGS sequence"/>
</dbReference>
<dbReference type="SUPFAM" id="SSF51261">
    <property type="entry name" value="Duplicated hybrid motif"/>
    <property type="match status" value="1"/>
</dbReference>
<keyword evidence="1" id="KW-1133">Transmembrane helix</keyword>
<evidence type="ECO:0000313" key="4">
    <source>
        <dbReference type="Proteomes" id="UP000612899"/>
    </source>
</evidence>
<protein>
    <recommendedName>
        <fullName evidence="2">M23ase beta-sheet core domain-containing protein</fullName>
    </recommendedName>
</protein>
<dbReference type="EMBL" id="BONY01000048">
    <property type="protein sequence ID" value="GIH08351.1"/>
    <property type="molecule type" value="Genomic_DNA"/>
</dbReference>
<evidence type="ECO:0000256" key="1">
    <source>
        <dbReference type="SAM" id="Phobius"/>
    </source>
</evidence>